<dbReference type="InterPro" id="IPR057695">
    <property type="entry name" value="DUF7935"/>
</dbReference>
<dbReference type="EMBL" id="SJZI01000043">
    <property type="protein sequence ID" value="TCJ13792.1"/>
    <property type="molecule type" value="Genomic_DNA"/>
</dbReference>
<evidence type="ECO:0000313" key="2">
    <source>
        <dbReference type="Proteomes" id="UP000295334"/>
    </source>
</evidence>
<organism evidence="1 2">
    <name type="scientific">Flaviaesturariibacter flavus</name>
    <dbReference type="NCBI Taxonomy" id="2502780"/>
    <lineage>
        <taxon>Bacteria</taxon>
        <taxon>Pseudomonadati</taxon>
        <taxon>Bacteroidota</taxon>
        <taxon>Chitinophagia</taxon>
        <taxon>Chitinophagales</taxon>
        <taxon>Chitinophagaceae</taxon>
        <taxon>Flaviaestuariibacter</taxon>
    </lineage>
</organism>
<evidence type="ECO:0000313" key="1">
    <source>
        <dbReference type="EMBL" id="TCJ13792.1"/>
    </source>
</evidence>
<comment type="caution">
    <text evidence="1">The sequence shown here is derived from an EMBL/GenBank/DDBJ whole genome shotgun (WGS) entry which is preliminary data.</text>
</comment>
<dbReference type="Pfam" id="PF25589">
    <property type="entry name" value="DUF7935"/>
    <property type="match status" value="1"/>
</dbReference>
<reference evidence="1 2" key="1">
    <citation type="submission" date="2019-03" db="EMBL/GenBank/DDBJ databases">
        <authorList>
            <person name="Kim M.K.M."/>
        </authorList>
    </citation>
    <scope>NUCLEOTIDE SEQUENCE [LARGE SCALE GENOMIC DNA]</scope>
    <source>
        <strain evidence="1 2">17J68-12</strain>
    </source>
</reference>
<protein>
    <submittedName>
        <fullName evidence="1">Uncharacterized protein</fullName>
    </submittedName>
</protein>
<sequence length="167" mass="18211">MDMDYSTVALLVAALALAVALVALFRKNTPPPPPPAPNNSLPLQLTAYERLVLLCERISLPALISRTAAADLGASDMRYVLVENIKQEFDYNASQQIYVSDAAWGAVRNLRDQTLLVINQVAGTLPPEARASDLNKKLLEVMLQQEGTALHTAALETLNSEAKKIMR</sequence>
<gene>
    <name evidence="1" type="ORF">EPD60_11910</name>
</gene>
<name>A0A4V6NAY7_9BACT</name>
<dbReference type="Proteomes" id="UP000295334">
    <property type="component" value="Unassembled WGS sequence"/>
</dbReference>
<accession>A0A4V6NAY7</accession>
<dbReference type="RefSeq" id="WP_131449699.1">
    <property type="nucleotide sequence ID" value="NZ_SJZI01000043.1"/>
</dbReference>
<proteinExistence type="predicted"/>
<dbReference type="OrthoDB" id="1493032at2"/>
<dbReference type="AlphaFoldDB" id="A0A4V6NAY7"/>
<keyword evidence="2" id="KW-1185">Reference proteome</keyword>